<keyword evidence="3" id="KW-1185">Reference proteome</keyword>
<dbReference type="EMBL" id="JAKUCV010005756">
    <property type="protein sequence ID" value="KAJ4829999.1"/>
    <property type="molecule type" value="Genomic_DNA"/>
</dbReference>
<protein>
    <submittedName>
        <fullName evidence="2">Uncharacterized protein</fullName>
    </submittedName>
</protein>
<reference evidence="2" key="2">
    <citation type="journal article" date="2023" name="Plants (Basel)">
        <title>Annotation of the Turnera subulata (Passifloraceae) Draft Genome Reveals the S-Locus Evolved after the Divergence of Turneroideae from Passifloroideae in a Stepwise Manner.</title>
        <authorList>
            <person name="Henning P.M."/>
            <person name="Roalson E.H."/>
            <person name="Mir W."/>
            <person name="McCubbin A.G."/>
            <person name="Shore J.S."/>
        </authorList>
    </citation>
    <scope>NUCLEOTIDE SEQUENCE</scope>
    <source>
        <strain evidence="2">F60SS</strain>
    </source>
</reference>
<dbReference type="AlphaFoldDB" id="A0A9Q0FEF0"/>
<gene>
    <name evidence="2" type="ORF">Tsubulata_028028</name>
</gene>
<dbReference type="PANTHER" id="PTHR12375">
    <property type="entry name" value="RNA-BINDING PROTEIN LUC7-RELATED"/>
    <property type="match status" value="1"/>
</dbReference>
<evidence type="ECO:0000313" key="2">
    <source>
        <dbReference type="EMBL" id="KAJ4829999.1"/>
    </source>
</evidence>
<dbReference type="GO" id="GO:0006376">
    <property type="term" value="P:mRNA splice site recognition"/>
    <property type="evidence" value="ECO:0007669"/>
    <property type="project" value="InterPro"/>
</dbReference>
<proteinExistence type="inferred from homology"/>
<comment type="similarity">
    <text evidence="1">Belongs to the Luc7 family.</text>
</comment>
<name>A0A9Q0FEF0_9ROSI</name>
<feature type="non-terminal residue" evidence="2">
    <location>
        <position position="1"/>
    </location>
</feature>
<reference evidence="2" key="1">
    <citation type="submission" date="2022-02" db="EMBL/GenBank/DDBJ databases">
        <authorList>
            <person name="Henning P.M."/>
            <person name="McCubbin A.G."/>
            <person name="Shore J.S."/>
        </authorList>
    </citation>
    <scope>NUCLEOTIDE SEQUENCE</scope>
    <source>
        <strain evidence="2">F60SS</strain>
        <tissue evidence="2">Leaves</tissue>
    </source>
</reference>
<accession>A0A9Q0FEF0</accession>
<organism evidence="2 3">
    <name type="scientific">Turnera subulata</name>
    <dbReference type="NCBI Taxonomy" id="218843"/>
    <lineage>
        <taxon>Eukaryota</taxon>
        <taxon>Viridiplantae</taxon>
        <taxon>Streptophyta</taxon>
        <taxon>Embryophyta</taxon>
        <taxon>Tracheophyta</taxon>
        <taxon>Spermatophyta</taxon>
        <taxon>Magnoliopsida</taxon>
        <taxon>eudicotyledons</taxon>
        <taxon>Gunneridae</taxon>
        <taxon>Pentapetalae</taxon>
        <taxon>rosids</taxon>
        <taxon>fabids</taxon>
        <taxon>Malpighiales</taxon>
        <taxon>Passifloraceae</taxon>
        <taxon>Turnera</taxon>
    </lineage>
</organism>
<dbReference type="InterPro" id="IPR004882">
    <property type="entry name" value="Luc7-rel"/>
</dbReference>
<dbReference type="OrthoDB" id="153872at2759"/>
<dbReference type="GO" id="GO:0005685">
    <property type="term" value="C:U1 snRNP"/>
    <property type="evidence" value="ECO:0007669"/>
    <property type="project" value="InterPro"/>
</dbReference>
<dbReference type="GO" id="GO:0003729">
    <property type="term" value="F:mRNA binding"/>
    <property type="evidence" value="ECO:0007669"/>
    <property type="project" value="InterPro"/>
</dbReference>
<evidence type="ECO:0000256" key="1">
    <source>
        <dbReference type="ARBA" id="ARBA00005655"/>
    </source>
</evidence>
<evidence type="ECO:0000313" key="3">
    <source>
        <dbReference type="Proteomes" id="UP001141552"/>
    </source>
</evidence>
<comment type="caution">
    <text evidence="2">The sequence shown here is derived from an EMBL/GenBank/DDBJ whole genome shotgun (WGS) entry which is preliminary data.</text>
</comment>
<dbReference type="Proteomes" id="UP001141552">
    <property type="component" value="Unassembled WGS sequence"/>
</dbReference>
<dbReference type="Pfam" id="PF03194">
    <property type="entry name" value="LUC7"/>
    <property type="match status" value="1"/>
</dbReference>
<sequence>MVHSLNFRKYYETKREDGWTDYGWELKSMLDNLINRCDYRISNALDSKVPMPISVSKFTEGAKVSSLSHSIKKKLEEADRVGDSTLRDRILIDVQNLRRNRATRQIDLGLCICDVCGLTFQFSEQEVLKHLGGEFHLAFLQIREKLTDLKRISIGDCLDFWVSWFWGDLLEQCLYGKKNVEQENALQIFSFILVVSIFTRIQTRVAAEVETTTAVTLY</sequence>